<evidence type="ECO:0000256" key="1">
    <source>
        <dbReference type="SAM" id="MobiDB-lite"/>
    </source>
</evidence>
<dbReference type="OrthoDB" id="3514033at2759"/>
<reference evidence="3 4" key="1">
    <citation type="journal article" date="2017" name="BMC Genomics">
        <title>Chromosome level assembly and secondary metabolite potential of the parasitic fungus Cordyceps militaris.</title>
        <authorList>
            <person name="Kramer G.J."/>
            <person name="Nodwell J.R."/>
        </authorList>
    </citation>
    <scope>NUCLEOTIDE SEQUENCE [LARGE SCALE GENOMIC DNA]</scope>
    <source>
        <strain evidence="3 4">ATCC 34164</strain>
    </source>
</reference>
<dbReference type="AlphaFoldDB" id="A0A2H4SJH8"/>
<proteinExistence type="predicted"/>
<accession>A0A2H4SJH8</accession>
<sequence length="345" mass="37603">MDPKGSSSASAAPTRFRCKVGGEWKNLSDFSNAQQKNLRYLSSGRHLDPAHSGMTCKQHSAGARAEMRCEVCMLVKSIDDFSKNSRRNGESQCRRCVAWTEIQEPGLTPGPLETGHISPEEEQQQTLRQHFVMTQDFFPIDDDDDLPRAPISDFSQLGLDDAYEQAAGTPCVTEFLSQQVSTLTVPRHLRGKAKAVSEAASSTAGSTVGDLSLPTTLLDTDSDASSVVNQSFNAWGPDGEMERRRQPASVADSSSASSLTAFSGASTASVVNDDPNVIGDWSRARSSKTDAMPRRKGGWTKTGEDRLSVAELRELNGCSQQTYARREIDTQRVIRPLGYDDDDSD</sequence>
<dbReference type="InterPro" id="IPR024630">
    <property type="entry name" value="Stc1"/>
</dbReference>
<evidence type="ECO:0000313" key="4">
    <source>
        <dbReference type="Proteomes" id="UP000323067"/>
    </source>
</evidence>
<dbReference type="Proteomes" id="UP000323067">
    <property type="component" value="Chromosome vii"/>
</dbReference>
<dbReference type="Pfam" id="PF12898">
    <property type="entry name" value="Stc1"/>
    <property type="match status" value="1"/>
</dbReference>
<protein>
    <recommendedName>
        <fullName evidence="2">Stc1 domain-containing protein</fullName>
    </recommendedName>
</protein>
<dbReference type="EMBL" id="CP023324">
    <property type="protein sequence ID" value="ATY63271.1"/>
    <property type="molecule type" value="Genomic_DNA"/>
</dbReference>
<dbReference type="VEuPathDB" id="FungiDB:CCM_01062"/>
<gene>
    <name evidence="3" type="ORF">A9K55_008416</name>
</gene>
<evidence type="ECO:0000313" key="3">
    <source>
        <dbReference type="EMBL" id="ATY63271.1"/>
    </source>
</evidence>
<name>A0A2H4SJH8_CORMI</name>
<dbReference type="VEuPathDB" id="FungiDB:A9K55_008416"/>
<feature type="domain" description="Stc1" evidence="2">
    <location>
        <begin position="17"/>
        <end position="97"/>
    </location>
</feature>
<evidence type="ECO:0000259" key="2">
    <source>
        <dbReference type="Pfam" id="PF12898"/>
    </source>
</evidence>
<organism evidence="3 4">
    <name type="scientific">Cordyceps militaris</name>
    <name type="common">Caterpillar fungus</name>
    <name type="synonym">Clavaria militaris</name>
    <dbReference type="NCBI Taxonomy" id="73501"/>
    <lineage>
        <taxon>Eukaryota</taxon>
        <taxon>Fungi</taxon>
        <taxon>Dikarya</taxon>
        <taxon>Ascomycota</taxon>
        <taxon>Pezizomycotina</taxon>
        <taxon>Sordariomycetes</taxon>
        <taxon>Hypocreomycetidae</taxon>
        <taxon>Hypocreales</taxon>
        <taxon>Cordycipitaceae</taxon>
        <taxon>Cordyceps</taxon>
    </lineage>
</organism>
<feature type="compositionally biased region" description="Low complexity" evidence="1">
    <location>
        <begin position="248"/>
        <end position="269"/>
    </location>
</feature>
<feature type="region of interest" description="Disordered" evidence="1">
    <location>
        <begin position="234"/>
        <end position="302"/>
    </location>
</feature>